<dbReference type="PANTHER" id="PTHR43790:SF3">
    <property type="entry name" value="D-ALLOSE IMPORT ATP-BINDING PROTEIN ALSA-RELATED"/>
    <property type="match status" value="1"/>
</dbReference>
<dbReference type="EMBL" id="CP019646">
    <property type="protein sequence ID" value="AQQ72543.1"/>
    <property type="molecule type" value="Genomic_DNA"/>
</dbReference>
<dbReference type="Pfam" id="PF00005">
    <property type="entry name" value="ABC_tran"/>
    <property type="match status" value="2"/>
</dbReference>
<feature type="domain" description="ABC transporter" evidence="10">
    <location>
        <begin position="251"/>
        <end position="499"/>
    </location>
</feature>
<evidence type="ECO:0000256" key="7">
    <source>
        <dbReference type="ARBA" id="ARBA00022840"/>
    </source>
</evidence>
<gene>
    <name evidence="11" type="primary">mglA</name>
    <name evidence="11" type="ORF">SMSP2_02933</name>
</gene>
<keyword evidence="3" id="KW-1003">Cell membrane</keyword>
<evidence type="ECO:0000256" key="5">
    <source>
        <dbReference type="ARBA" id="ARBA00022737"/>
    </source>
</evidence>
<dbReference type="InterPro" id="IPR003593">
    <property type="entry name" value="AAA+_ATPase"/>
</dbReference>
<dbReference type="AlphaFoldDB" id="A0A1R7T695"/>
<evidence type="ECO:0000313" key="12">
    <source>
        <dbReference type="Proteomes" id="UP000188181"/>
    </source>
</evidence>
<evidence type="ECO:0000256" key="1">
    <source>
        <dbReference type="ARBA" id="ARBA00004202"/>
    </source>
</evidence>
<keyword evidence="11" id="KW-0378">Hydrolase</keyword>
<dbReference type="PROSITE" id="PS00211">
    <property type="entry name" value="ABC_TRANSPORTER_1"/>
    <property type="match status" value="1"/>
</dbReference>
<dbReference type="FunFam" id="3.40.50.300:FF:000127">
    <property type="entry name" value="Ribose import ATP-binding protein RbsA"/>
    <property type="match status" value="1"/>
</dbReference>
<dbReference type="STRING" id="1851148.SMSP2_02933"/>
<evidence type="ECO:0000256" key="9">
    <source>
        <dbReference type="ARBA" id="ARBA00023136"/>
    </source>
</evidence>
<dbReference type="GO" id="GO:0005524">
    <property type="term" value="F:ATP binding"/>
    <property type="evidence" value="ECO:0007669"/>
    <property type="project" value="UniProtKB-KW"/>
</dbReference>
<dbReference type="CDD" id="cd03215">
    <property type="entry name" value="ABC_Carb_Monos_II"/>
    <property type="match status" value="1"/>
</dbReference>
<dbReference type="OrthoDB" id="9771863at2"/>
<dbReference type="PANTHER" id="PTHR43790">
    <property type="entry name" value="CARBOHYDRATE TRANSPORT ATP-BINDING PROTEIN MG119-RELATED"/>
    <property type="match status" value="1"/>
</dbReference>
<keyword evidence="6" id="KW-0547">Nucleotide-binding</keyword>
<protein>
    <submittedName>
        <fullName evidence="11">Galactose/methyl galactoside import ATP-binding protein MglA</fullName>
        <ecNumber evidence="11">3.6.3.17</ecNumber>
    </submittedName>
</protein>
<evidence type="ECO:0000256" key="4">
    <source>
        <dbReference type="ARBA" id="ARBA00022597"/>
    </source>
</evidence>
<evidence type="ECO:0000256" key="8">
    <source>
        <dbReference type="ARBA" id="ARBA00022967"/>
    </source>
</evidence>
<evidence type="ECO:0000256" key="2">
    <source>
        <dbReference type="ARBA" id="ARBA00022448"/>
    </source>
</evidence>
<keyword evidence="2" id="KW-0813">Transport</keyword>
<keyword evidence="5" id="KW-0677">Repeat</keyword>
<keyword evidence="8" id="KW-1278">Translocase</keyword>
<evidence type="ECO:0000313" key="11">
    <source>
        <dbReference type="EMBL" id="AQQ72543.1"/>
    </source>
</evidence>
<feature type="domain" description="ABC transporter" evidence="10">
    <location>
        <begin position="11"/>
        <end position="246"/>
    </location>
</feature>
<accession>A0A1R7T695</accession>
<dbReference type="InterPro" id="IPR017871">
    <property type="entry name" value="ABC_transporter-like_CS"/>
</dbReference>
<dbReference type="CDD" id="cd03216">
    <property type="entry name" value="ABC_Carb_Monos_I"/>
    <property type="match status" value="1"/>
</dbReference>
<dbReference type="SMART" id="SM00382">
    <property type="entry name" value="AAA"/>
    <property type="match status" value="2"/>
</dbReference>
<comment type="subcellular location">
    <subcellularLocation>
        <location evidence="1">Cell membrane</location>
        <topology evidence="1">Peripheral membrane protein</topology>
    </subcellularLocation>
</comment>
<dbReference type="PROSITE" id="PS50893">
    <property type="entry name" value="ABC_TRANSPORTER_2"/>
    <property type="match status" value="2"/>
</dbReference>
<keyword evidence="7 11" id="KW-0067">ATP-binding</keyword>
<keyword evidence="9" id="KW-0472">Membrane</keyword>
<evidence type="ECO:0000259" key="10">
    <source>
        <dbReference type="PROSITE" id="PS50893"/>
    </source>
</evidence>
<name>A0A1R7T695_9BACT</name>
<evidence type="ECO:0000256" key="3">
    <source>
        <dbReference type="ARBA" id="ARBA00022475"/>
    </source>
</evidence>
<dbReference type="InterPro" id="IPR027417">
    <property type="entry name" value="P-loop_NTPase"/>
</dbReference>
<dbReference type="GO" id="GO:0005886">
    <property type="term" value="C:plasma membrane"/>
    <property type="evidence" value="ECO:0007669"/>
    <property type="project" value="UniProtKB-SubCell"/>
</dbReference>
<dbReference type="Proteomes" id="UP000188181">
    <property type="component" value="Chromosome"/>
</dbReference>
<reference evidence="12" key="1">
    <citation type="submission" date="2017-02" db="EMBL/GenBank/DDBJ databases">
        <title>Comparative genomics and description of representatives of a novel lineage of planctomycetes thriving in anoxic sediments.</title>
        <authorList>
            <person name="Spring S."/>
            <person name="Bunk B."/>
            <person name="Sproer C."/>
        </authorList>
    </citation>
    <scope>NUCLEOTIDE SEQUENCE [LARGE SCALE GENOMIC DNA]</scope>
    <source>
        <strain evidence="12">SM-Chi-D1</strain>
    </source>
</reference>
<proteinExistence type="predicted"/>
<dbReference type="RefSeq" id="WP_146684724.1">
    <property type="nucleotide sequence ID" value="NZ_CP019646.1"/>
</dbReference>
<dbReference type="InterPro" id="IPR050107">
    <property type="entry name" value="ABC_carbohydrate_import_ATPase"/>
</dbReference>
<dbReference type="SUPFAM" id="SSF52540">
    <property type="entry name" value="P-loop containing nucleoside triphosphate hydrolases"/>
    <property type="match status" value="2"/>
</dbReference>
<dbReference type="GO" id="GO:0016887">
    <property type="term" value="F:ATP hydrolysis activity"/>
    <property type="evidence" value="ECO:0007669"/>
    <property type="project" value="InterPro"/>
</dbReference>
<keyword evidence="4" id="KW-0762">Sugar transport</keyword>
<keyword evidence="12" id="KW-1185">Reference proteome</keyword>
<dbReference type="EC" id="3.6.3.17" evidence="11"/>
<evidence type="ECO:0000256" key="6">
    <source>
        <dbReference type="ARBA" id="ARBA00022741"/>
    </source>
</evidence>
<dbReference type="KEGG" id="pbas:SMSP2_02933"/>
<dbReference type="Gene3D" id="3.40.50.300">
    <property type="entry name" value="P-loop containing nucleotide triphosphate hydrolases"/>
    <property type="match status" value="2"/>
</dbReference>
<organism evidence="11 12">
    <name type="scientific">Limihaloglobus sulfuriphilus</name>
    <dbReference type="NCBI Taxonomy" id="1851148"/>
    <lineage>
        <taxon>Bacteria</taxon>
        <taxon>Pseudomonadati</taxon>
        <taxon>Planctomycetota</taxon>
        <taxon>Phycisphaerae</taxon>
        <taxon>Sedimentisphaerales</taxon>
        <taxon>Sedimentisphaeraceae</taxon>
        <taxon>Limihaloglobus</taxon>
    </lineage>
</organism>
<dbReference type="InterPro" id="IPR003439">
    <property type="entry name" value="ABC_transporter-like_ATP-bd"/>
</dbReference>
<sequence length="500" mass="53713">MTESKQNRSVLSMAGISKSFGPVRALSDVNFVVRKGTVHALVGENGAGKSTLMKVLAGVHRPDSGTIRIQGREQTFNGPHDALKAGVSMIYQELDLAEDLSVAENVYLGGELKKGFMLNQALMNERTDALAAEYGFNISSGAQVSGLSTGDCQIVELLKALHRNANVIVMDEPTSSLSKTEASKLFEIVRNLRRGGISIIYISHRLEEVIDLADDITVLRDGSVVHTGKMQDMDIPRIVHHMVGRELKDFYPARDVSPGRVCVEAKHITAVGVKDVSFKIKSGEIVGVAGLVGAGRTELAEALFGVREKTGGTLAIDGREVKINSPAQAISAGIALLTEDRKRTGLCVGLACSWNVTLPNLEKIGMKHFISPAREDKAVIDIASKVSVKWPSPSAPADSLSGGNQQKLLIARWLMADSRFVIFDEPTRGIDVGAKKEVYKILNTLAAQGKAILMISSELPELFGVADRILVIRGSEQAADLVTAETSPDEVMKYAATAES</sequence>